<organism evidence="2 3">
    <name type="scientific">Stephanodiscus triporus</name>
    <dbReference type="NCBI Taxonomy" id="2934178"/>
    <lineage>
        <taxon>Eukaryota</taxon>
        <taxon>Sar</taxon>
        <taxon>Stramenopiles</taxon>
        <taxon>Ochrophyta</taxon>
        <taxon>Bacillariophyta</taxon>
        <taxon>Coscinodiscophyceae</taxon>
        <taxon>Thalassiosirophycidae</taxon>
        <taxon>Stephanodiscales</taxon>
        <taxon>Stephanodiscaceae</taxon>
        <taxon>Stephanodiscus</taxon>
    </lineage>
</organism>
<sequence length="263" mass="29596">VVVATAAERGKNNDYSSQTCFTFLIPTNENASSILFGLVNKGQLRKNGPSKTSFNHDEVGITRPTTGVDPFPSCRGNTKNAIEDPKLLRELGSTTINGWRVLRYQKRVGFGKNCYRRVRQAVLDWDFEAHEGNKYMGILPVETSKKAVDFCSNEAGRSFFERRHLLATFTGISFPRPLKSLFVVNPVHVVYEVKDSRIVQTCLFTTAPFATLTGHLVAVEILSYSRPAPSIKGKFIWPLIGRTQQQFFLCEIHHLDKIAKDKI</sequence>
<dbReference type="InterPro" id="IPR018960">
    <property type="entry name" value="DUF1990"/>
</dbReference>
<name>A0ABD3QBH0_9STRA</name>
<dbReference type="Pfam" id="PF09348">
    <property type="entry name" value="DUF1990"/>
    <property type="match status" value="1"/>
</dbReference>
<keyword evidence="3" id="KW-1185">Reference proteome</keyword>
<evidence type="ECO:0000313" key="2">
    <source>
        <dbReference type="EMBL" id="KAL3797697.1"/>
    </source>
</evidence>
<protein>
    <recommendedName>
        <fullName evidence="1">DUF1990 domain-containing protein</fullName>
    </recommendedName>
</protein>
<evidence type="ECO:0000259" key="1">
    <source>
        <dbReference type="Pfam" id="PF09348"/>
    </source>
</evidence>
<proteinExistence type="predicted"/>
<dbReference type="Proteomes" id="UP001530315">
    <property type="component" value="Unassembled WGS sequence"/>
</dbReference>
<accession>A0ABD3QBH0</accession>
<dbReference type="EMBL" id="JALLAZ020000334">
    <property type="protein sequence ID" value="KAL3797697.1"/>
    <property type="molecule type" value="Genomic_DNA"/>
</dbReference>
<evidence type="ECO:0000313" key="3">
    <source>
        <dbReference type="Proteomes" id="UP001530315"/>
    </source>
</evidence>
<feature type="domain" description="DUF1990" evidence="1">
    <location>
        <begin position="97"/>
        <end position="134"/>
    </location>
</feature>
<gene>
    <name evidence="2" type="ORF">ACHAW5_004383</name>
</gene>
<reference evidence="2 3" key="1">
    <citation type="submission" date="2024-10" db="EMBL/GenBank/DDBJ databases">
        <title>Updated reference genomes for cyclostephanoid diatoms.</title>
        <authorList>
            <person name="Roberts W.R."/>
            <person name="Alverson A.J."/>
        </authorList>
    </citation>
    <scope>NUCLEOTIDE SEQUENCE [LARGE SCALE GENOMIC DNA]</scope>
    <source>
        <strain evidence="2 3">AJA276-08</strain>
    </source>
</reference>
<dbReference type="AlphaFoldDB" id="A0ABD3QBH0"/>
<comment type="caution">
    <text evidence="2">The sequence shown here is derived from an EMBL/GenBank/DDBJ whole genome shotgun (WGS) entry which is preliminary data.</text>
</comment>
<feature type="non-terminal residue" evidence="2">
    <location>
        <position position="1"/>
    </location>
</feature>